<evidence type="ECO:0000256" key="5">
    <source>
        <dbReference type="SAM" id="Phobius"/>
    </source>
</evidence>
<evidence type="ECO:0000259" key="6">
    <source>
        <dbReference type="Pfam" id="PF01061"/>
    </source>
</evidence>
<comment type="caution">
    <text evidence="7">The sequence shown here is derived from an EMBL/GenBank/DDBJ whole genome shotgun (WGS) entry which is preliminary data.</text>
</comment>
<keyword evidence="4 5" id="KW-0472">Membrane</keyword>
<dbReference type="EMBL" id="BARV01009489">
    <property type="protein sequence ID" value="GAI16547.1"/>
    <property type="molecule type" value="Genomic_DNA"/>
</dbReference>
<dbReference type="AlphaFoldDB" id="X1LB69"/>
<proteinExistence type="predicted"/>
<evidence type="ECO:0000256" key="4">
    <source>
        <dbReference type="ARBA" id="ARBA00023136"/>
    </source>
</evidence>
<name>X1LB69_9ZZZZ</name>
<reference evidence="7" key="1">
    <citation type="journal article" date="2014" name="Front. Microbiol.">
        <title>High frequency of phylogenetically diverse reductive dehalogenase-homologous genes in deep subseafloor sedimentary metagenomes.</title>
        <authorList>
            <person name="Kawai M."/>
            <person name="Futagami T."/>
            <person name="Toyoda A."/>
            <person name="Takaki Y."/>
            <person name="Nishi S."/>
            <person name="Hori S."/>
            <person name="Arai W."/>
            <person name="Tsubouchi T."/>
            <person name="Morono Y."/>
            <person name="Uchiyama I."/>
            <person name="Ito T."/>
            <person name="Fujiyama A."/>
            <person name="Inagaki F."/>
            <person name="Takami H."/>
        </authorList>
    </citation>
    <scope>NUCLEOTIDE SEQUENCE</scope>
    <source>
        <strain evidence="7">Expedition CK06-06</strain>
    </source>
</reference>
<accession>X1LB69</accession>
<feature type="transmembrane region" description="Helical" evidence="5">
    <location>
        <begin position="30"/>
        <end position="50"/>
    </location>
</feature>
<keyword evidence="3 5" id="KW-1133">Transmembrane helix</keyword>
<gene>
    <name evidence="7" type="ORF">S06H3_18700</name>
</gene>
<dbReference type="GO" id="GO:0140359">
    <property type="term" value="F:ABC-type transporter activity"/>
    <property type="evidence" value="ECO:0007669"/>
    <property type="project" value="InterPro"/>
</dbReference>
<sequence length="114" mass="11815">SLVIALIFAAAASTLGLVIAAIARSEDGAVWIAIFFTMAMVMLGGTFFKISEGSVLYTISRFSINTYANDAFNTIIAQGGSLADVGLELGVLAGVIVVGLVISRILFKVMPGGR</sequence>
<dbReference type="Pfam" id="PF01061">
    <property type="entry name" value="ABC2_membrane"/>
    <property type="match status" value="1"/>
</dbReference>
<feature type="transmembrane region" description="Helical" evidence="5">
    <location>
        <begin position="89"/>
        <end position="107"/>
    </location>
</feature>
<evidence type="ECO:0000256" key="1">
    <source>
        <dbReference type="ARBA" id="ARBA00004141"/>
    </source>
</evidence>
<evidence type="ECO:0000313" key="7">
    <source>
        <dbReference type="EMBL" id="GAI16547.1"/>
    </source>
</evidence>
<dbReference type="InterPro" id="IPR013525">
    <property type="entry name" value="ABC2_TM"/>
</dbReference>
<evidence type="ECO:0000256" key="3">
    <source>
        <dbReference type="ARBA" id="ARBA00022989"/>
    </source>
</evidence>
<protein>
    <recommendedName>
        <fullName evidence="6">ABC-2 type transporter transmembrane domain-containing protein</fullName>
    </recommendedName>
</protein>
<keyword evidence="2 5" id="KW-0812">Transmembrane</keyword>
<feature type="domain" description="ABC-2 type transporter transmembrane" evidence="6">
    <location>
        <begin position="2"/>
        <end position="74"/>
    </location>
</feature>
<organism evidence="7">
    <name type="scientific">marine sediment metagenome</name>
    <dbReference type="NCBI Taxonomy" id="412755"/>
    <lineage>
        <taxon>unclassified sequences</taxon>
        <taxon>metagenomes</taxon>
        <taxon>ecological metagenomes</taxon>
    </lineage>
</organism>
<feature type="non-terminal residue" evidence="7">
    <location>
        <position position="1"/>
    </location>
</feature>
<dbReference type="GO" id="GO:0016020">
    <property type="term" value="C:membrane"/>
    <property type="evidence" value="ECO:0007669"/>
    <property type="project" value="UniProtKB-SubCell"/>
</dbReference>
<comment type="subcellular location">
    <subcellularLocation>
        <location evidence="1">Membrane</location>
        <topology evidence="1">Multi-pass membrane protein</topology>
    </subcellularLocation>
</comment>
<evidence type="ECO:0000256" key="2">
    <source>
        <dbReference type="ARBA" id="ARBA00022692"/>
    </source>
</evidence>